<reference evidence="1" key="1">
    <citation type="journal article" date="2006" name="Plant Cell">
        <title>Independent ancient polyploidy events in the sister families Brassicaceae and Cleomaceae.</title>
        <authorList>
            <person name="Schranz M.E."/>
            <person name="Mitchell-Olds T."/>
        </authorList>
    </citation>
    <scope>NUCLEOTIDE SEQUENCE</scope>
</reference>
<evidence type="ECO:0000313" key="1">
    <source>
        <dbReference type="EMBL" id="ABD96876.1"/>
    </source>
</evidence>
<dbReference type="PANTHER" id="PTHR37383:SF1">
    <property type="entry name" value="OS01G0694200 PROTEIN"/>
    <property type="match status" value="1"/>
</dbReference>
<organism evidence="1">
    <name type="scientific">Tarenaya spinosa</name>
    <dbReference type="NCBI Taxonomy" id="228870"/>
    <lineage>
        <taxon>Eukaryota</taxon>
        <taxon>Viridiplantae</taxon>
        <taxon>Streptophyta</taxon>
        <taxon>Embryophyta</taxon>
        <taxon>Tracheophyta</taxon>
        <taxon>Spermatophyta</taxon>
        <taxon>Magnoliopsida</taxon>
        <taxon>eudicotyledons</taxon>
        <taxon>Gunneridae</taxon>
        <taxon>Pentapetalae</taxon>
        <taxon>rosids</taxon>
        <taxon>malvids</taxon>
        <taxon>Brassicales</taxon>
        <taxon>Cleomaceae</taxon>
        <taxon>New World clade</taxon>
        <taxon>Tarenaya</taxon>
    </lineage>
</organism>
<dbReference type="EMBL" id="DQ415920">
    <property type="protein sequence ID" value="ABD96876.1"/>
    <property type="molecule type" value="Genomic_DNA"/>
</dbReference>
<protein>
    <recommendedName>
        <fullName evidence="2">Cleavage/polyadenylation specificity factor A subunit N-terminal domain-containing protein</fullName>
    </recommendedName>
</protein>
<proteinExistence type="predicted"/>
<name>Q1KUW0_9ROSI</name>
<dbReference type="PANTHER" id="PTHR37383">
    <property type="entry name" value="OS01G0694200 PROTEIN"/>
    <property type="match status" value="1"/>
</dbReference>
<sequence>MAVVVRSSKLSLPNASLSPSSPRVSSLLFEPISSSLALSLSDSSISLYPSLFPFSSSSLSYPQTLIPAPCSSTSFLLLRSRDSNPGEGSGNRSSARVLFVVAGPYRGGSRVLLRFYALREEDKGFVRAQVVCDQKGMEFDRKVGVLLNLSHGVSVKVTGSVNYFAMHSVSNSKILIFGVKLMSDGNGDEAVVVKLMRCGVVECSRPVWSIGIFSGMLLLGEDNGVRVLNLREIVKGSVKKVKNSGRLEDKRLRGHNVDRRSVSGNGYLDGKKERHAVHASQRLSKHRQESSEASMCFVSFQKKVADMDVNLESKSCPVMSVKAISIQALSSKRFLILDSAGYIHVLHVSGHPLGSNFACNMQQLPHFMEVQMLAVLPEITAGKSVLEARVLAFSNGYDIAMDTIWNVTI</sequence>
<evidence type="ECO:0008006" key="2">
    <source>
        <dbReference type="Google" id="ProtNLM"/>
    </source>
</evidence>
<dbReference type="AlphaFoldDB" id="Q1KUW0"/>
<accession>Q1KUW0</accession>